<evidence type="ECO:0000256" key="2">
    <source>
        <dbReference type="ARBA" id="ARBA00005019"/>
    </source>
</evidence>
<keyword evidence="8 11" id="KW-0067">ATP-binding</keyword>
<dbReference type="EMBL" id="JAVRHT010000039">
    <property type="protein sequence ID" value="MDT0632822.1"/>
    <property type="molecule type" value="Genomic_DNA"/>
</dbReference>
<keyword evidence="6 11" id="KW-0548">Nucleotidyltransferase</keyword>
<dbReference type="NCBIfam" id="TIGR00125">
    <property type="entry name" value="cyt_tran_rel"/>
    <property type="match status" value="1"/>
</dbReference>
<evidence type="ECO:0000256" key="9">
    <source>
        <dbReference type="ARBA" id="ARBA00023027"/>
    </source>
</evidence>
<dbReference type="InterPro" id="IPR014729">
    <property type="entry name" value="Rossmann-like_a/b/a_fold"/>
</dbReference>
<sequence>MPSLALFGGSFNPPHVGHLAVAEACAEAVGLERVLWAPAATPPHKRGHADMAPAADRLALVRAAVAGNERFEAWGGEVERGGTSYTVDTLRALAEQHPGAEIALVLGGDSLAGFASWREPRAILDLARLVVYDRPGADLADVPAWVTDHATRVAGPLVDLSSTELRARIRAGRTVRYLVPDAVRAEIAARGLYAAPRDRPAPDAGENTARRVRAG</sequence>
<evidence type="ECO:0000256" key="7">
    <source>
        <dbReference type="ARBA" id="ARBA00022741"/>
    </source>
</evidence>
<reference evidence="14 15" key="1">
    <citation type="submission" date="2023-09" db="EMBL/GenBank/DDBJ databases">
        <authorList>
            <person name="Rey-Velasco X."/>
        </authorList>
    </citation>
    <scope>NUCLEOTIDE SEQUENCE [LARGE SCALE GENOMIC DNA]</scope>
    <source>
        <strain evidence="14 15">F394</strain>
    </source>
</reference>
<comment type="function">
    <text evidence="1 11">Catalyzes the reversible adenylation of nicotinate mononucleotide (NaMN) to nicotinic acid adenine dinucleotide (NaAD).</text>
</comment>
<evidence type="ECO:0000256" key="1">
    <source>
        <dbReference type="ARBA" id="ARBA00002324"/>
    </source>
</evidence>
<evidence type="ECO:0000256" key="4">
    <source>
        <dbReference type="ARBA" id="ARBA00022642"/>
    </source>
</evidence>
<dbReference type="InterPro" id="IPR004821">
    <property type="entry name" value="Cyt_trans-like"/>
</dbReference>
<dbReference type="Gene3D" id="3.40.50.620">
    <property type="entry name" value="HUPs"/>
    <property type="match status" value="1"/>
</dbReference>
<comment type="pathway">
    <text evidence="2 11">Cofactor biosynthesis; NAD(+) biosynthesis; deamido-NAD(+) from nicotinate D-ribonucleotide: step 1/1.</text>
</comment>
<dbReference type="Proteomes" id="UP001267426">
    <property type="component" value="Unassembled WGS sequence"/>
</dbReference>
<comment type="catalytic activity">
    <reaction evidence="10 11">
        <text>nicotinate beta-D-ribonucleotide + ATP + H(+) = deamido-NAD(+) + diphosphate</text>
        <dbReference type="Rhea" id="RHEA:22860"/>
        <dbReference type="ChEBI" id="CHEBI:15378"/>
        <dbReference type="ChEBI" id="CHEBI:30616"/>
        <dbReference type="ChEBI" id="CHEBI:33019"/>
        <dbReference type="ChEBI" id="CHEBI:57502"/>
        <dbReference type="ChEBI" id="CHEBI:58437"/>
        <dbReference type="EC" id="2.7.7.18"/>
    </reaction>
</comment>
<evidence type="ECO:0000313" key="14">
    <source>
        <dbReference type="EMBL" id="MDT0632822.1"/>
    </source>
</evidence>
<dbReference type="EC" id="2.7.7.18" evidence="11"/>
<dbReference type="InterPro" id="IPR005248">
    <property type="entry name" value="NadD/NMNAT"/>
</dbReference>
<dbReference type="PANTHER" id="PTHR39321:SF3">
    <property type="entry name" value="PHOSPHOPANTETHEINE ADENYLYLTRANSFERASE"/>
    <property type="match status" value="1"/>
</dbReference>
<evidence type="ECO:0000259" key="13">
    <source>
        <dbReference type="Pfam" id="PF01467"/>
    </source>
</evidence>
<dbReference type="RefSeq" id="WP_311665099.1">
    <property type="nucleotide sequence ID" value="NZ_JAVRHT010000039.1"/>
</dbReference>
<gene>
    <name evidence="11 14" type="primary">nadD</name>
    <name evidence="14" type="ORF">RM540_13770</name>
</gene>
<comment type="similarity">
    <text evidence="3 11">Belongs to the NadD family.</text>
</comment>
<dbReference type="HAMAP" id="MF_00244">
    <property type="entry name" value="NaMN_adenylyltr"/>
    <property type="match status" value="1"/>
</dbReference>
<feature type="domain" description="Cytidyltransferase-like" evidence="13">
    <location>
        <begin position="6"/>
        <end position="168"/>
    </location>
</feature>
<evidence type="ECO:0000313" key="15">
    <source>
        <dbReference type="Proteomes" id="UP001267426"/>
    </source>
</evidence>
<accession>A0ABU3BU51</accession>
<dbReference type="PANTHER" id="PTHR39321">
    <property type="entry name" value="NICOTINATE-NUCLEOTIDE ADENYLYLTRANSFERASE-RELATED"/>
    <property type="match status" value="1"/>
</dbReference>
<proteinExistence type="inferred from homology"/>
<evidence type="ECO:0000256" key="3">
    <source>
        <dbReference type="ARBA" id="ARBA00009014"/>
    </source>
</evidence>
<comment type="caution">
    <text evidence="14">The sequence shown here is derived from an EMBL/GenBank/DDBJ whole genome shotgun (WGS) entry which is preliminary data.</text>
</comment>
<dbReference type="CDD" id="cd02165">
    <property type="entry name" value="NMNAT"/>
    <property type="match status" value="1"/>
</dbReference>
<evidence type="ECO:0000256" key="10">
    <source>
        <dbReference type="ARBA" id="ARBA00048721"/>
    </source>
</evidence>
<organism evidence="14 15">
    <name type="scientific">Rubrivirga litoralis</name>
    <dbReference type="NCBI Taxonomy" id="3075598"/>
    <lineage>
        <taxon>Bacteria</taxon>
        <taxon>Pseudomonadati</taxon>
        <taxon>Rhodothermota</taxon>
        <taxon>Rhodothermia</taxon>
        <taxon>Rhodothermales</taxon>
        <taxon>Rubricoccaceae</taxon>
        <taxon>Rubrivirga</taxon>
    </lineage>
</organism>
<evidence type="ECO:0000256" key="8">
    <source>
        <dbReference type="ARBA" id="ARBA00022840"/>
    </source>
</evidence>
<keyword evidence="5 11" id="KW-0808">Transferase</keyword>
<keyword evidence="9 11" id="KW-0520">NAD</keyword>
<dbReference type="NCBIfam" id="NF000840">
    <property type="entry name" value="PRK00071.1-3"/>
    <property type="match status" value="1"/>
</dbReference>
<feature type="region of interest" description="Disordered" evidence="12">
    <location>
        <begin position="196"/>
        <end position="215"/>
    </location>
</feature>
<dbReference type="Pfam" id="PF01467">
    <property type="entry name" value="CTP_transf_like"/>
    <property type="match status" value="1"/>
</dbReference>
<evidence type="ECO:0000256" key="6">
    <source>
        <dbReference type="ARBA" id="ARBA00022695"/>
    </source>
</evidence>
<evidence type="ECO:0000256" key="11">
    <source>
        <dbReference type="HAMAP-Rule" id="MF_00244"/>
    </source>
</evidence>
<keyword evidence="15" id="KW-1185">Reference proteome</keyword>
<protein>
    <recommendedName>
        <fullName evidence="11">Probable nicotinate-nucleotide adenylyltransferase</fullName>
        <ecNumber evidence="11">2.7.7.18</ecNumber>
    </recommendedName>
    <alternativeName>
        <fullName evidence="11">Deamido-NAD(+) diphosphorylase</fullName>
    </alternativeName>
    <alternativeName>
        <fullName evidence="11">Deamido-NAD(+) pyrophosphorylase</fullName>
    </alternativeName>
    <alternativeName>
        <fullName evidence="11">Nicotinate mononucleotide adenylyltransferase</fullName>
        <shortName evidence="11">NaMN adenylyltransferase</shortName>
    </alternativeName>
</protein>
<dbReference type="GO" id="GO:0016779">
    <property type="term" value="F:nucleotidyltransferase activity"/>
    <property type="evidence" value="ECO:0007669"/>
    <property type="project" value="UniProtKB-KW"/>
</dbReference>
<evidence type="ECO:0000256" key="5">
    <source>
        <dbReference type="ARBA" id="ARBA00022679"/>
    </source>
</evidence>
<dbReference type="SUPFAM" id="SSF52374">
    <property type="entry name" value="Nucleotidylyl transferase"/>
    <property type="match status" value="1"/>
</dbReference>
<evidence type="ECO:0000256" key="12">
    <source>
        <dbReference type="SAM" id="MobiDB-lite"/>
    </source>
</evidence>
<keyword evidence="4 11" id="KW-0662">Pyridine nucleotide biosynthesis</keyword>
<name>A0ABU3BU51_9BACT</name>
<keyword evidence="7 11" id="KW-0547">Nucleotide-binding</keyword>
<dbReference type="NCBIfam" id="TIGR00482">
    <property type="entry name" value="nicotinate (nicotinamide) nucleotide adenylyltransferase"/>
    <property type="match status" value="1"/>
</dbReference>